<organism evidence="2 3">
    <name type="scientific">Actinocatenispora rupis</name>
    <dbReference type="NCBI Taxonomy" id="519421"/>
    <lineage>
        <taxon>Bacteria</taxon>
        <taxon>Bacillati</taxon>
        <taxon>Actinomycetota</taxon>
        <taxon>Actinomycetes</taxon>
        <taxon>Micromonosporales</taxon>
        <taxon>Micromonosporaceae</taxon>
        <taxon>Actinocatenispora</taxon>
    </lineage>
</organism>
<evidence type="ECO:0000256" key="1">
    <source>
        <dbReference type="SAM" id="MobiDB-lite"/>
    </source>
</evidence>
<feature type="compositionally biased region" description="Gly residues" evidence="1">
    <location>
        <begin position="1"/>
        <end position="14"/>
    </location>
</feature>
<evidence type="ECO:0000313" key="3">
    <source>
        <dbReference type="Proteomes" id="UP000612808"/>
    </source>
</evidence>
<gene>
    <name evidence="2" type="ORF">Aru02nite_18900</name>
</gene>
<reference evidence="2" key="1">
    <citation type="submission" date="2021-01" db="EMBL/GenBank/DDBJ databases">
        <title>Whole genome shotgun sequence of Actinocatenispora rupis NBRC 107355.</title>
        <authorList>
            <person name="Komaki H."/>
            <person name="Tamura T."/>
        </authorList>
    </citation>
    <scope>NUCLEOTIDE SEQUENCE</scope>
    <source>
        <strain evidence="2">NBRC 107355</strain>
    </source>
</reference>
<comment type="caution">
    <text evidence="2">The sequence shown here is derived from an EMBL/GenBank/DDBJ whole genome shotgun (WGS) entry which is preliminary data.</text>
</comment>
<keyword evidence="3" id="KW-1185">Reference proteome</keyword>
<evidence type="ECO:0000313" key="2">
    <source>
        <dbReference type="EMBL" id="GID11001.1"/>
    </source>
</evidence>
<dbReference type="Proteomes" id="UP000612808">
    <property type="component" value="Unassembled WGS sequence"/>
</dbReference>
<feature type="compositionally biased region" description="Low complexity" evidence="1">
    <location>
        <begin position="75"/>
        <end position="88"/>
    </location>
</feature>
<dbReference type="RefSeq" id="WP_203656689.1">
    <property type="nucleotide sequence ID" value="NZ_BAAAZM010000004.1"/>
</dbReference>
<dbReference type="EMBL" id="BOMB01000010">
    <property type="protein sequence ID" value="GID11001.1"/>
    <property type="molecule type" value="Genomic_DNA"/>
</dbReference>
<sequence>MGPLGTGDTSGGAGAADRVAPGGDGTGRAGVGDRCSDGADADGTGSAGRDRTGDGADDAGTGTGGCEWCPDDASAGTETAIPATTAAPPRVAARSLPRTMFSFAYGARTAPLAP</sequence>
<protein>
    <submittedName>
        <fullName evidence="2">Uncharacterized protein</fullName>
    </submittedName>
</protein>
<accession>A0A8J3N9D2</accession>
<dbReference type="AlphaFoldDB" id="A0A8J3N9D2"/>
<proteinExistence type="predicted"/>
<feature type="region of interest" description="Disordered" evidence="1">
    <location>
        <begin position="1"/>
        <end position="88"/>
    </location>
</feature>
<name>A0A8J3N9D2_9ACTN</name>